<sequence>MSFVARLLALLTDALEPIFAHSAAAVAIVVATMLVRAVLHPLARAGARAEKARARLAPRIAELRGRHARDPERLRRALLDLHAKEGVSPLAGLAPTLAQLPVFFVMYRLFTAGEVGGEPNGLLDHRLGAAPLGGRWAQALDNGGFLGAPGLVHLALFAVIAVVALWSYRRARAAVAPAAETPGGAGVARVLPLLSFGTLVTAAFVPLAAGLYLATTTAWTAVERALLHRDRDRGRRGKG</sequence>
<comment type="caution">
    <text evidence="15">The sequence shown here is derived from an EMBL/GenBank/DDBJ whole genome shotgun (WGS) entry which is preliminary data.</text>
</comment>
<dbReference type="OrthoDB" id="9780552at2"/>
<evidence type="ECO:0000256" key="12">
    <source>
        <dbReference type="RuleBase" id="RU003945"/>
    </source>
</evidence>
<dbReference type="InterPro" id="IPR001708">
    <property type="entry name" value="YidC/ALB3/OXA1/COX18"/>
</dbReference>
<keyword evidence="16" id="KW-1185">Reference proteome</keyword>
<dbReference type="RefSeq" id="WP_155072752.1">
    <property type="nucleotide sequence ID" value="NZ_WIXO01000001.1"/>
</dbReference>
<reference evidence="15 16" key="1">
    <citation type="submission" date="2019-11" db="EMBL/GenBank/DDBJ databases">
        <authorList>
            <person name="Yuan L."/>
        </authorList>
    </citation>
    <scope>NUCLEOTIDE SEQUENCE [LARGE SCALE GENOMIC DNA]</scope>
    <source>
        <strain evidence="15 16">TRM43335</strain>
    </source>
</reference>
<evidence type="ECO:0000256" key="6">
    <source>
        <dbReference type="ARBA" id="ARBA00023136"/>
    </source>
</evidence>
<organism evidence="15 16">
    <name type="scientific">Streptomyces taklimakanensis</name>
    <dbReference type="NCBI Taxonomy" id="2569853"/>
    <lineage>
        <taxon>Bacteria</taxon>
        <taxon>Bacillati</taxon>
        <taxon>Actinomycetota</taxon>
        <taxon>Actinomycetes</taxon>
        <taxon>Kitasatosporales</taxon>
        <taxon>Streptomycetaceae</taxon>
        <taxon>Streptomyces</taxon>
    </lineage>
</organism>
<feature type="transmembrane region" description="Helical" evidence="13">
    <location>
        <begin position="24"/>
        <end position="43"/>
    </location>
</feature>
<keyword evidence="4 12" id="KW-0812">Transmembrane</keyword>
<dbReference type="NCBIfam" id="TIGR03592">
    <property type="entry name" value="yidC_oxa1_cterm"/>
    <property type="match status" value="1"/>
</dbReference>
<name>A0A6G2BK13_9ACTN</name>
<dbReference type="Proteomes" id="UP000473014">
    <property type="component" value="Unassembled WGS sequence"/>
</dbReference>
<dbReference type="Pfam" id="PF02096">
    <property type="entry name" value="60KD_IMP"/>
    <property type="match status" value="1"/>
</dbReference>
<dbReference type="GO" id="GO:0005886">
    <property type="term" value="C:plasma membrane"/>
    <property type="evidence" value="ECO:0007669"/>
    <property type="project" value="TreeGrafter"/>
</dbReference>
<evidence type="ECO:0000256" key="7">
    <source>
        <dbReference type="ARBA" id="ARBA00025034"/>
    </source>
</evidence>
<evidence type="ECO:0000256" key="11">
    <source>
        <dbReference type="ARBA" id="ARBA00033342"/>
    </source>
</evidence>
<accession>A0A6G2BK13</accession>
<dbReference type="AlphaFoldDB" id="A0A6G2BK13"/>
<comment type="subunit">
    <text evidence="8">Interacts with the Sec translocase complex via SecD. Specifically interacts with transmembrane segments of nascent integral membrane proteins during membrane integration.</text>
</comment>
<keyword evidence="6 13" id="KW-0472">Membrane</keyword>
<gene>
    <name evidence="15" type="primary">yidC</name>
    <name evidence="15" type="ORF">F0L17_24650</name>
</gene>
<dbReference type="GO" id="GO:0032977">
    <property type="term" value="F:membrane insertase activity"/>
    <property type="evidence" value="ECO:0007669"/>
    <property type="project" value="InterPro"/>
</dbReference>
<evidence type="ECO:0000256" key="13">
    <source>
        <dbReference type="SAM" id="Phobius"/>
    </source>
</evidence>
<feature type="domain" description="Membrane insertase YidC/Oxa/ALB C-terminal" evidence="14">
    <location>
        <begin position="25"/>
        <end position="227"/>
    </location>
</feature>
<dbReference type="EMBL" id="WIXO01000001">
    <property type="protein sequence ID" value="MTE22232.1"/>
    <property type="molecule type" value="Genomic_DNA"/>
</dbReference>
<evidence type="ECO:0000256" key="8">
    <source>
        <dbReference type="ARBA" id="ARBA00026028"/>
    </source>
</evidence>
<evidence type="ECO:0000256" key="2">
    <source>
        <dbReference type="ARBA" id="ARBA00010527"/>
    </source>
</evidence>
<evidence type="ECO:0000256" key="3">
    <source>
        <dbReference type="ARBA" id="ARBA00015325"/>
    </source>
</evidence>
<evidence type="ECO:0000256" key="10">
    <source>
        <dbReference type="ARBA" id="ARBA00033245"/>
    </source>
</evidence>
<evidence type="ECO:0000256" key="1">
    <source>
        <dbReference type="ARBA" id="ARBA00004141"/>
    </source>
</evidence>
<evidence type="ECO:0000259" key="14">
    <source>
        <dbReference type="Pfam" id="PF02096"/>
    </source>
</evidence>
<dbReference type="InterPro" id="IPR028055">
    <property type="entry name" value="YidC/Oxa/ALB_C"/>
</dbReference>
<comment type="function">
    <text evidence="7">Required for the insertion and/or proper folding and/or complex formation of integral membrane proteins into the membrane. Involved in integration of membrane proteins that insert both dependently and independently of the Sec translocase complex, as well as at least some lipoproteins. Aids folding of multispanning membrane proteins.</text>
</comment>
<keyword evidence="5 13" id="KW-1133">Transmembrane helix</keyword>
<comment type="similarity">
    <text evidence="2">Belongs to the OXA1/ALB3/YidC family. Type 1 subfamily.</text>
</comment>
<evidence type="ECO:0000256" key="9">
    <source>
        <dbReference type="ARBA" id="ARBA00031538"/>
    </source>
</evidence>
<feature type="transmembrane region" description="Helical" evidence="13">
    <location>
        <begin position="145"/>
        <end position="168"/>
    </location>
</feature>
<proteinExistence type="inferred from homology"/>
<dbReference type="PANTHER" id="PTHR12428">
    <property type="entry name" value="OXA1"/>
    <property type="match status" value="1"/>
</dbReference>
<comment type="subcellular location">
    <subcellularLocation>
        <location evidence="1 12">Membrane</location>
        <topology evidence="1 12">Multi-pass membrane protein</topology>
    </subcellularLocation>
</comment>
<feature type="transmembrane region" description="Helical" evidence="13">
    <location>
        <begin position="188"/>
        <end position="214"/>
    </location>
</feature>
<evidence type="ECO:0000256" key="4">
    <source>
        <dbReference type="ARBA" id="ARBA00022692"/>
    </source>
</evidence>
<evidence type="ECO:0000313" key="16">
    <source>
        <dbReference type="Proteomes" id="UP000473014"/>
    </source>
</evidence>
<dbReference type="PANTHER" id="PTHR12428:SF65">
    <property type="entry name" value="CYTOCHROME C OXIDASE ASSEMBLY PROTEIN COX18, MITOCHONDRIAL"/>
    <property type="match status" value="1"/>
</dbReference>
<dbReference type="GO" id="GO:0051205">
    <property type="term" value="P:protein insertion into membrane"/>
    <property type="evidence" value="ECO:0007669"/>
    <property type="project" value="TreeGrafter"/>
</dbReference>
<protein>
    <recommendedName>
        <fullName evidence="3">Membrane protein insertase YidC</fullName>
    </recommendedName>
    <alternativeName>
        <fullName evidence="11">Foldase YidC</fullName>
    </alternativeName>
    <alternativeName>
        <fullName evidence="10">Membrane integrase YidC</fullName>
    </alternativeName>
    <alternativeName>
        <fullName evidence="9">Membrane protein YidC</fullName>
    </alternativeName>
</protein>
<evidence type="ECO:0000256" key="5">
    <source>
        <dbReference type="ARBA" id="ARBA00022989"/>
    </source>
</evidence>
<evidence type="ECO:0000313" key="15">
    <source>
        <dbReference type="EMBL" id="MTE22232.1"/>
    </source>
</evidence>